<feature type="chain" id="PRO_5035221411" evidence="1">
    <location>
        <begin position="19"/>
        <end position="638"/>
    </location>
</feature>
<dbReference type="InterPro" id="IPR013783">
    <property type="entry name" value="Ig-like_fold"/>
</dbReference>
<keyword evidence="3" id="KW-1185">Reference proteome</keyword>
<dbReference type="Pfam" id="PF09136">
    <property type="entry name" value="Glucodextran_B"/>
    <property type="match status" value="1"/>
</dbReference>
<evidence type="ECO:0000313" key="3">
    <source>
        <dbReference type="Proteomes" id="UP000664417"/>
    </source>
</evidence>
<dbReference type="AlphaFoldDB" id="A0A8J7U404"/>
<protein>
    <submittedName>
        <fullName evidence="2">Uncharacterized protein</fullName>
    </submittedName>
</protein>
<dbReference type="EMBL" id="JAFREP010000020">
    <property type="protein sequence ID" value="MBO1320988.1"/>
    <property type="molecule type" value="Genomic_DNA"/>
</dbReference>
<dbReference type="RefSeq" id="WP_207860963.1">
    <property type="nucleotide sequence ID" value="NZ_JAFREP010000020.1"/>
</dbReference>
<organism evidence="2 3">
    <name type="scientific">Acanthopleuribacter pedis</name>
    <dbReference type="NCBI Taxonomy" id="442870"/>
    <lineage>
        <taxon>Bacteria</taxon>
        <taxon>Pseudomonadati</taxon>
        <taxon>Acidobacteriota</taxon>
        <taxon>Holophagae</taxon>
        <taxon>Acanthopleuribacterales</taxon>
        <taxon>Acanthopleuribacteraceae</taxon>
        <taxon>Acanthopleuribacter</taxon>
    </lineage>
</organism>
<gene>
    <name evidence="2" type="ORF">J3U88_21095</name>
</gene>
<accession>A0A8J7U404</accession>
<keyword evidence="1" id="KW-0732">Signal</keyword>
<dbReference type="Gene3D" id="2.60.40.10">
    <property type="entry name" value="Immunoglobulins"/>
    <property type="match status" value="2"/>
</dbReference>
<reference evidence="2" key="1">
    <citation type="submission" date="2021-03" db="EMBL/GenBank/DDBJ databases">
        <authorList>
            <person name="Wang G."/>
        </authorList>
    </citation>
    <scope>NUCLEOTIDE SEQUENCE</scope>
    <source>
        <strain evidence="2">KCTC 12899</strain>
    </source>
</reference>
<proteinExistence type="predicted"/>
<evidence type="ECO:0000256" key="1">
    <source>
        <dbReference type="SAM" id="SignalP"/>
    </source>
</evidence>
<feature type="signal peptide" evidence="1">
    <location>
        <begin position="1"/>
        <end position="18"/>
    </location>
</feature>
<evidence type="ECO:0000313" key="2">
    <source>
        <dbReference type="EMBL" id="MBO1320988.1"/>
    </source>
</evidence>
<name>A0A8J7U404_9BACT</name>
<feature type="non-terminal residue" evidence="2">
    <location>
        <position position="638"/>
    </location>
</feature>
<comment type="caution">
    <text evidence="2">The sequence shown here is derived from an EMBL/GenBank/DDBJ whole genome shotgun (WGS) entry which is preliminary data.</text>
</comment>
<dbReference type="Proteomes" id="UP000664417">
    <property type="component" value="Unassembled WGS sequence"/>
</dbReference>
<sequence length="638" mass="69489">MPRSFFVWLALACAVCFAQNPPSVILDPLPEFTREDSVTLSGTVTPADSVVTLGSLAVTVNPDGTFSHGLALNDGFNSFFLAATHGDDPPFQRGITLTRDTQPPTLTLTGVSDRARVNRTPYTLVGRVADDHDDRLTLTRDGNPVVLENGAFRDPDLALQPGDNRFTYLVTDRAGNSAEQSITLSFNDQPPQPIITAPDHLAAGDNFTFAVSFAQPEHIATYRVSLNQTALHQAEDGAPFQIQQVADGNETLLRFSVQAEDLWGNSASTEHLVHIAFPAFGYGTLLDDRDSRPLAGVALRVSTPLQSQDLVSGPDGDYQFALSGSPVTLEIRDPTYVQARRRLDTPAGGGRRFADWRLTPRGPPQSTAVPFQNDQLDLRFSGFTGTPRVSPFTAQAQPVPLPLDWTPLAGFELADVGGSGRIEAVFRRLPYTVPAGATLVLFRAEQDGWRLVSLLNGTLAATVDTRAGVFLLAAPAGATNLPAVGDLIQRTRDHHLGLSQLSTLTIDPPVVSLLKQPQTEVTVTAAPTAPSGSWARVHARERHQHIAGPIDLPEHTLDLLLFRNPFDPAASMRGSLEVHTRMDIDRTQTRNAHVLFTGIAYPPPVDGYRFQNEVRLETLKPDLPQCRQPTRQRLRRHT</sequence>